<keyword evidence="1" id="KW-0472">Membrane</keyword>
<organism evidence="2 3">
    <name type="scientific">Urochloa decumbens</name>
    <dbReference type="NCBI Taxonomy" id="240449"/>
    <lineage>
        <taxon>Eukaryota</taxon>
        <taxon>Viridiplantae</taxon>
        <taxon>Streptophyta</taxon>
        <taxon>Embryophyta</taxon>
        <taxon>Tracheophyta</taxon>
        <taxon>Spermatophyta</taxon>
        <taxon>Magnoliopsida</taxon>
        <taxon>Liliopsida</taxon>
        <taxon>Poales</taxon>
        <taxon>Poaceae</taxon>
        <taxon>PACMAD clade</taxon>
        <taxon>Panicoideae</taxon>
        <taxon>Panicodae</taxon>
        <taxon>Paniceae</taxon>
        <taxon>Melinidinae</taxon>
        <taxon>Urochloa</taxon>
    </lineage>
</organism>
<feature type="transmembrane region" description="Helical" evidence="1">
    <location>
        <begin position="68"/>
        <end position="89"/>
    </location>
</feature>
<keyword evidence="1" id="KW-0812">Transmembrane</keyword>
<gene>
    <name evidence="2" type="ORF">URODEC1_LOCUS90989</name>
</gene>
<sequence length="115" mass="12369">MAREGVHENYLHEQPEEEEEAVVDVANDGHHLFIDAGRVLMLWGWGALAAVSIATGRSRPPDDSSAVHAFLAFVLWLLGVSLVAVVPVARQFPRAARAGAAVANAVIDCFFPPLN</sequence>
<evidence type="ECO:0000256" key="1">
    <source>
        <dbReference type="SAM" id="Phobius"/>
    </source>
</evidence>
<proteinExistence type="predicted"/>
<reference evidence="2" key="1">
    <citation type="submission" date="2024-10" db="EMBL/GenBank/DDBJ databases">
        <authorList>
            <person name="Ryan C."/>
        </authorList>
    </citation>
    <scope>NUCLEOTIDE SEQUENCE [LARGE SCALE GENOMIC DNA]</scope>
</reference>
<accession>A0ABC9E0B7</accession>
<keyword evidence="1" id="KW-1133">Transmembrane helix</keyword>
<dbReference type="EMBL" id="OZ075145">
    <property type="protein sequence ID" value="CAL5049406.1"/>
    <property type="molecule type" value="Genomic_DNA"/>
</dbReference>
<keyword evidence="3" id="KW-1185">Reference proteome</keyword>
<protein>
    <submittedName>
        <fullName evidence="2">Uncharacterized protein</fullName>
    </submittedName>
</protein>
<dbReference type="Proteomes" id="UP001497457">
    <property type="component" value="Chromosome 35b"/>
</dbReference>
<name>A0ABC9E0B7_9POAL</name>
<evidence type="ECO:0000313" key="2">
    <source>
        <dbReference type="EMBL" id="CAL5049406.1"/>
    </source>
</evidence>
<feature type="transmembrane region" description="Helical" evidence="1">
    <location>
        <begin position="39"/>
        <end position="56"/>
    </location>
</feature>
<dbReference type="AlphaFoldDB" id="A0ABC9E0B7"/>
<evidence type="ECO:0000313" key="3">
    <source>
        <dbReference type="Proteomes" id="UP001497457"/>
    </source>
</evidence>